<dbReference type="SMART" id="SM00387">
    <property type="entry name" value="HATPase_c"/>
    <property type="match status" value="1"/>
</dbReference>
<evidence type="ECO:0000256" key="5">
    <source>
        <dbReference type="ARBA" id="ARBA00022741"/>
    </source>
</evidence>
<evidence type="ECO:0000256" key="2">
    <source>
        <dbReference type="ARBA" id="ARBA00012438"/>
    </source>
</evidence>
<organism evidence="11 12">
    <name type="scientific">Pirellula staleyi (strain ATCC 27377 / DSM 6068 / ICPB 4128)</name>
    <name type="common">Pirella staleyi</name>
    <dbReference type="NCBI Taxonomy" id="530564"/>
    <lineage>
        <taxon>Bacteria</taxon>
        <taxon>Pseudomonadati</taxon>
        <taxon>Planctomycetota</taxon>
        <taxon>Planctomycetia</taxon>
        <taxon>Pirellulales</taxon>
        <taxon>Pirellulaceae</taxon>
        <taxon>Pirellula</taxon>
    </lineage>
</organism>
<evidence type="ECO:0000313" key="12">
    <source>
        <dbReference type="Proteomes" id="UP000001887"/>
    </source>
</evidence>
<dbReference type="Proteomes" id="UP000001887">
    <property type="component" value="Chromosome"/>
</dbReference>
<dbReference type="InterPro" id="IPR003661">
    <property type="entry name" value="HisK_dim/P_dom"/>
</dbReference>
<evidence type="ECO:0000256" key="3">
    <source>
        <dbReference type="ARBA" id="ARBA00022553"/>
    </source>
</evidence>
<dbReference type="InterPro" id="IPR005467">
    <property type="entry name" value="His_kinase_dom"/>
</dbReference>
<dbReference type="GO" id="GO:0005524">
    <property type="term" value="F:ATP binding"/>
    <property type="evidence" value="ECO:0007669"/>
    <property type="project" value="UniProtKB-KW"/>
</dbReference>
<dbReference type="PROSITE" id="PS50109">
    <property type="entry name" value="HIS_KIN"/>
    <property type="match status" value="1"/>
</dbReference>
<dbReference type="PANTHER" id="PTHR43065:SF10">
    <property type="entry name" value="PEROXIDE STRESS-ACTIVATED HISTIDINE KINASE MAK3"/>
    <property type="match status" value="1"/>
</dbReference>
<dbReference type="STRING" id="530564.Psta_3651"/>
<dbReference type="KEGG" id="psl:Psta_3651"/>
<dbReference type="OrthoDB" id="7568856at2"/>
<dbReference type="CDD" id="cd00082">
    <property type="entry name" value="HisKA"/>
    <property type="match status" value="1"/>
</dbReference>
<dbReference type="SUPFAM" id="SSF55874">
    <property type="entry name" value="ATPase domain of HSP90 chaperone/DNA topoisomerase II/histidine kinase"/>
    <property type="match status" value="1"/>
</dbReference>
<evidence type="ECO:0000256" key="6">
    <source>
        <dbReference type="ARBA" id="ARBA00022777"/>
    </source>
</evidence>
<comment type="catalytic activity">
    <reaction evidence="1">
        <text>ATP + protein L-histidine = ADP + protein N-phospho-L-histidine.</text>
        <dbReference type="EC" id="2.7.13.3"/>
    </reaction>
</comment>
<keyword evidence="3" id="KW-0597">Phosphoprotein</keyword>
<dbReference type="eggNOG" id="COG4191">
    <property type="taxonomic scope" value="Bacteria"/>
</dbReference>
<keyword evidence="7" id="KW-0067">ATP-binding</keyword>
<dbReference type="EMBL" id="CP001848">
    <property type="protein sequence ID" value="ADB18311.1"/>
    <property type="molecule type" value="Genomic_DNA"/>
</dbReference>
<dbReference type="PANTHER" id="PTHR43065">
    <property type="entry name" value="SENSOR HISTIDINE KINASE"/>
    <property type="match status" value="1"/>
</dbReference>
<keyword evidence="12" id="KW-1185">Reference proteome</keyword>
<protein>
    <recommendedName>
        <fullName evidence="2">histidine kinase</fullName>
        <ecNumber evidence="2">2.7.13.3</ecNumber>
    </recommendedName>
</protein>
<dbReference type="InterPro" id="IPR036097">
    <property type="entry name" value="HisK_dim/P_sf"/>
</dbReference>
<keyword evidence="4" id="KW-0808">Transferase</keyword>
<evidence type="ECO:0000259" key="10">
    <source>
        <dbReference type="PROSITE" id="PS50109"/>
    </source>
</evidence>
<dbReference type="GO" id="GO:0000155">
    <property type="term" value="F:phosphorelay sensor kinase activity"/>
    <property type="evidence" value="ECO:0007669"/>
    <property type="project" value="InterPro"/>
</dbReference>
<evidence type="ECO:0000256" key="7">
    <source>
        <dbReference type="ARBA" id="ARBA00022840"/>
    </source>
</evidence>
<evidence type="ECO:0000256" key="9">
    <source>
        <dbReference type="SAM" id="MobiDB-lite"/>
    </source>
</evidence>
<dbReference type="Pfam" id="PF02518">
    <property type="entry name" value="HATPase_c"/>
    <property type="match status" value="1"/>
</dbReference>
<feature type="region of interest" description="Disordered" evidence="9">
    <location>
        <begin position="488"/>
        <end position="508"/>
    </location>
</feature>
<dbReference type="Gene3D" id="3.30.565.10">
    <property type="entry name" value="Histidine kinase-like ATPase, C-terminal domain"/>
    <property type="match status" value="1"/>
</dbReference>
<keyword evidence="5" id="KW-0547">Nucleotide-binding</keyword>
<dbReference type="Gene3D" id="1.10.287.130">
    <property type="match status" value="1"/>
</dbReference>
<dbReference type="InterPro" id="IPR003594">
    <property type="entry name" value="HATPase_dom"/>
</dbReference>
<keyword evidence="8" id="KW-0902">Two-component regulatory system</keyword>
<feature type="domain" description="Histidine kinase" evidence="10">
    <location>
        <begin position="290"/>
        <end position="492"/>
    </location>
</feature>
<evidence type="ECO:0000256" key="8">
    <source>
        <dbReference type="ARBA" id="ARBA00023012"/>
    </source>
</evidence>
<evidence type="ECO:0000256" key="1">
    <source>
        <dbReference type="ARBA" id="ARBA00000085"/>
    </source>
</evidence>
<dbReference type="HOGENOM" id="CLU_494200_0_0_0"/>
<keyword evidence="6 11" id="KW-0418">Kinase</keyword>
<accession>D2QZB9</accession>
<dbReference type="InterPro" id="IPR036890">
    <property type="entry name" value="HATPase_C_sf"/>
</dbReference>
<dbReference type="SUPFAM" id="SSF47384">
    <property type="entry name" value="Homodimeric domain of signal transducing histidine kinase"/>
    <property type="match status" value="1"/>
</dbReference>
<sequence length="551" mass="59354" precursor="true">MIGKTATPRGLVILKSRDLQQSLSAAFASIPAPPQASPTEAGSTPSSTATLDTNWQYYVVEPCDCSSDSNCQSYVSLDRHSPLPPLTFIDWNLPTEVLDQLILQAMVGDSVPIAIVDHQNASGVVDAYHRGATEVLVWPASEAMLRKTLERAVRRIPLARLGSLATEQSALIADCFCLVDRNATIVDCLSSITASLKVGTNLTSYFSAPHHEAITQQVEQVFTSHRAISMAIEARDQNATMLIDLRIIPCGEDHALVIVRDVASQCAAGDSRLEIAERYRFETAGHMVAGISHEVHQPLYAIANFAGAAINTLRTTPVQDAAAKVIRWCEQITTQSHRAAEIVQRLRRFASVDIATSPVDLPQLVDESIELINGTFRELGVLFEKRFDDSIPAIATHRAQVQQVLLQLLEAACQSLRHVPLDDRIVKVTITRTSDLLCLSVIDSGTGHGESQLDELLGPYFATERSPISMGNALCYALVESLGGKMGRSSEPFTSGKSSGEGKAGSGAASDARVTSTAWFSLPIVEPPPGAKADQVAQQSPARLLVTSIGR</sequence>
<evidence type="ECO:0000313" key="11">
    <source>
        <dbReference type="EMBL" id="ADB18311.1"/>
    </source>
</evidence>
<proteinExistence type="predicted"/>
<reference evidence="11 12" key="1">
    <citation type="journal article" date="2009" name="Stand. Genomic Sci.">
        <title>Complete genome sequence of Pirellula staleyi type strain (ATCC 27377).</title>
        <authorList>
            <person name="Clum A."/>
            <person name="Tindall B.J."/>
            <person name="Sikorski J."/>
            <person name="Ivanova N."/>
            <person name="Mavrommatis K."/>
            <person name="Lucas S."/>
            <person name="Glavina del Rio T."/>
            <person name="Nolan M."/>
            <person name="Chen F."/>
            <person name="Tice H."/>
            <person name="Pitluck S."/>
            <person name="Cheng J.F."/>
            <person name="Chertkov O."/>
            <person name="Brettin T."/>
            <person name="Han C."/>
            <person name="Detter J.C."/>
            <person name="Kuske C."/>
            <person name="Bruce D."/>
            <person name="Goodwin L."/>
            <person name="Ovchinikova G."/>
            <person name="Pati A."/>
            <person name="Mikhailova N."/>
            <person name="Chen A."/>
            <person name="Palaniappan K."/>
            <person name="Land M."/>
            <person name="Hauser L."/>
            <person name="Chang Y.J."/>
            <person name="Jeffries C.D."/>
            <person name="Chain P."/>
            <person name="Rohde M."/>
            <person name="Goker M."/>
            <person name="Bristow J."/>
            <person name="Eisen J.A."/>
            <person name="Markowitz V."/>
            <person name="Hugenholtz P."/>
            <person name="Kyrpides N.C."/>
            <person name="Klenk H.P."/>
            <person name="Lapidus A."/>
        </authorList>
    </citation>
    <scope>NUCLEOTIDE SEQUENCE [LARGE SCALE GENOMIC DNA]</scope>
    <source>
        <strain evidence="12">ATCC 27377 / DSM 6068 / ICPB 4128</strain>
    </source>
</reference>
<dbReference type="EC" id="2.7.13.3" evidence="2"/>
<evidence type="ECO:0000256" key="4">
    <source>
        <dbReference type="ARBA" id="ARBA00022679"/>
    </source>
</evidence>
<name>D2QZB9_PIRSD</name>
<dbReference type="AlphaFoldDB" id="D2QZB9"/>
<gene>
    <name evidence="11" type="ordered locus">Psta_3651</name>
</gene>